<dbReference type="AlphaFoldDB" id="A0A836CMT0"/>
<gene>
    <name evidence="2" type="ORF">JKP88DRAFT_4647</name>
</gene>
<accession>A0A836CMT0</accession>
<keyword evidence="1" id="KW-1133">Transmembrane helix</keyword>
<reference evidence="2" key="1">
    <citation type="submission" date="2021-02" db="EMBL/GenBank/DDBJ databases">
        <title>First Annotated Genome of the Yellow-green Alga Tribonema minus.</title>
        <authorList>
            <person name="Mahan K.M."/>
        </authorList>
    </citation>
    <scope>NUCLEOTIDE SEQUENCE</scope>
    <source>
        <strain evidence="2">UTEX B ZZ1240</strain>
    </source>
</reference>
<keyword evidence="3" id="KW-1185">Reference proteome</keyword>
<protein>
    <submittedName>
        <fullName evidence="2">Uncharacterized protein</fullName>
    </submittedName>
</protein>
<organism evidence="2 3">
    <name type="scientific">Tribonema minus</name>
    <dbReference type="NCBI Taxonomy" id="303371"/>
    <lineage>
        <taxon>Eukaryota</taxon>
        <taxon>Sar</taxon>
        <taxon>Stramenopiles</taxon>
        <taxon>Ochrophyta</taxon>
        <taxon>PX clade</taxon>
        <taxon>Xanthophyceae</taxon>
        <taxon>Tribonematales</taxon>
        <taxon>Tribonemataceae</taxon>
        <taxon>Tribonema</taxon>
    </lineage>
</organism>
<evidence type="ECO:0000313" key="2">
    <source>
        <dbReference type="EMBL" id="KAG5192325.1"/>
    </source>
</evidence>
<dbReference type="EMBL" id="JAFCMP010000007">
    <property type="protein sequence ID" value="KAG5192325.1"/>
    <property type="molecule type" value="Genomic_DNA"/>
</dbReference>
<sequence length="167" mass="18085">MRQHDATLERLQPRASESASSACALSKIAVVVIVLQSSFTPVWTLAVPEAPASSPALLSRGMKLPLPSDTQSALDAMNKNTNTTLRQEVEALREDMAAMQQHVGHMQGQLADLKQGMHDVKTDTESLRPLALDVAYVKGLVMSCTVMVALILLAMVVVVLIEIMESY</sequence>
<dbReference type="Proteomes" id="UP000664859">
    <property type="component" value="Unassembled WGS sequence"/>
</dbReference>
<comment type="caution">
    <text evidence="2">The sequence shown here is derived from an EMBL/GenBank/DDBJ whole genome shotgun (WGS) entry which is preliminary data.</text>
</comment>
<name>A0A836CMT0_9STRA</name>
<feature type="transmembrane region" description="Helical" evidence="1">
    <location>
        <begin position="140"/>
        <end position="161"/>
    </location>
</feature>
<keyword evidence="1" id="KW-0812">Transmembrane</keyword>
<evidence type="ECO:0000313" key="3">
    <source>
        <dbReference type="Proteomes" id="UP000664859"/>
    </source>
</evidence>
<dbReference type="Gene3D" id="1.20.5.170">
    <property type="match status" value="1"/>
</dbReference>
<evidence type="ECO:0000256" key="1">
    <source>
        <dbReference type="SAM" id="Phobius"/>
    </source>
</evidence>
<proteinExistence type="predicted"/>
<keyword evidence="1" id="KW-0472">Membrane</keyword>